<reference evidence="10" key="2">
    <citation type="submission" date="2016-02" db="EMBL/GenBank/DDBJ databases">
        <title>Genome sequencing of Aspergillus luchuensis NBRC 4314.</title>
        <authorList>
            <person name="Yamada O."/>
        </authorList>
    </citation>
    <scope>NUCLEOTIDE SEQUENCE [LARGE SCALE GENOMIC DNA]</scope>
    <source>
        <strain evidence="10">RIB 2604</strain>
    </source>
</reference>
<keyword evidence="4 7" id="KW-1133">Transmembrane helix</keyword>
<evidence type="ECO:0000256" key="7">
    <source>
        <dbReference type="SAM" id="Phobius"/>
    </source>
</evidence>
<sequence>MSSTHRSSTVPPTLSSSPRSDSFIRARQPSLDLEHDLLSTRGQRLGGLIRRRSLSVQSADNPYDSDRLDETFPQDRGDRPLAFERAKRLIGESKPMYRWYAVALVSQLSEHLLTMSYRQHFYQDPSMLKKMPKAMRDYYERNNDLISQYVFIDRLLDSSLPHRLIVDYHSNQPGEPPASTNGRAYDAISYGTADSQASGKIKRTPRNLYRIPSESETSPLLPPTIEERAASPPDIIPSNDEFVDSSDRIVTVAIYVNFVANVLLLVAKIVAMTMTNSLSVLASLVDGALDFLSTAIVWTTTTLIRRQDRSRYPISRRRLEPLSVLVFAVVMVTSFVQVALTSFTRLISSDYSVVDLSLPSIAVMASTVIVKLICWFWCRLIKNSSVQALAQDAMTDVVFNLFSILFPLIGSLTKTWYIDPLGGLLLSLYIIYNWSATASEHIGHLTGAAASPKDHSILLYMTMRFSKAILKIQDLKAYYAGDRLNVEVDIVLDPKTRLQDSHDVGESLQYMVESVPTVDRAFVHIDYDPWNIPSHMNQVEG</sequence>
<evidence type="ECO:0000256" key="2">
    <source>
        <dbReference type="ARBA" id="ARBA00022448"/>
    </source>
</evidence>
<dbReference type="AlphaFoldDB" id="A0A146FCD4"/>
<evidence type="ECO:0000256" key="6">
    <source>
        <dbReference type="SAM" id="MobiDB-lite"/>
    </source>
</evidence>
<dbReference type="PANTHER" id="PTHR43840">
    <property type="entry name" value="MITOCHONDRIAL METAL TRANSPORTER 1-RELATED"/>
    <property type="match status" value="1"/>
</dbReference>
<evidence type="ECO:0000256" key="5">
    <source>
        <dbReference type="ARBA" id="ARBA00023136"/>
    </source>
</evidence>
<dbReference type="VEuPathDB" id="FungiDB:ASPFODRAFT_58185"/>
<dbReference type="FunFam" id="1.20.1510.10:FF:000005">
    <property type="entry name" value="Putative Cation diffusion facilitator 1"/>
    <property type="match status" value="1"/>
</dbReference>
<dbReference type="InterPro" id="IPR036837">
    <property type="entry name" value="Cation_efflux_CTD_sf"/>
</dbReference>
<dbReference type="Gene3D" id="1.20.1510.10">
    <property type="entry name" value="Cation efflux protein transmembrane domain"/>
    <property type="match status" value="1"/>
</dbReference>
<organism evidence="9 10">
    <name type="scientific">Aspergillus kawachii</name>
    <name type="common">White koji mold</name>
    <name type="synonym">Aspergillus awamori var. kawachi</name>
    <dbReference type="NCBI Taxonomy" id="1069201"/>
    <lineage>
        <taxon>Eukaryota</taxon>
        <taxon>Fungi</taxon>
        <taxon>Dikarya</taxon>
        <taxon>Ascomycota</taxon>
        <taxon>Pezizomycotina</taxon>
        <taxon>Eurotiomycetes</taxon>
        <taxon>Eurotiomycetidae</taxon>
        <taxon>Eurotiales</taxon>
        <taxon>Aspergillaceae</taxon>
        <taxon>Aspergillus</taxon>
        <taxon>Aspergillus subgen. Circumdati</taxon>
    </lineage>
</organism>
<feature type="transmembrane region" description="Helical" evidence="7">
    <location>
        <begin position="360"/>
        <end position="381"/>
    </location>
</feature>
<dbReference type="NCBIfam" id="TIGR01297">
    <property type="entry name" value="CDF"/>
    <property type="match status" value="1"/>
</dbReference>
<feature type="compositionally biased region" description="Low complexity" evidence="6">
    <location>
        <begin position="1"/>
        <end position="20"/>
    </location>
</feature>
<evidence type="ECO:0000256" key="4">
    <source>
        <dbReference type="ARBA" id="ARBA00022989"/>
    </source>
</evidence>
<comment type="caution">
    <text evidence="9">The sequence shown here is derived from an EMBL/GenBank/DDBJ whole genome shotgun (WGS) entry which is preliminary data.</text>
</comment>
<dbReference type="InterPro" id="IPR050291">
    <property type="entry name" value="CDF_Transporter"/>
</dbReference>
<feature type="transmembrane region" description="Helical" evidence="7">
    <location>
        <begin position="280"/>
        <end position="301"/>
    </location>
</feature>
<dbReference type="Gene3D" id="3.30.70.1350">
    <property type="entry name" value="Cation efflux protein, cytoplasmic domain"/>
    <property type="match status" value="1"/>
</dbReference>
<dbReference type="InterPro" id="IPR058533">
    <property type="entry name" value="Cation_efflux_TM"/>
</dbReference>
<dbReference type="Pfam" id="PF01545">
    <property type="entry name" value="Cation_efflux"/>
    <property type="match status" value="1"/>
</dbReference>
<reference evidence="9 10" key="1">
    <citation type="journal article" date="2016" name="DNA Res.">
        <title>Genome sequence of Aspergillus luchuensis NBRC 4314.</title>
        <authorList>
            <person name="Yamada O."/>
            <person name="Machida M."/>
            <person name="Hosoyama A."/>
            <person name="Goto M."/>
            <person name="Takahashi T."/>
            <person name="Futagami T."/>
            <person name="Yamagata Y."/>
            <person name="Takeuchi M."/>
            <person name="Kobayashi T."/>
            <person name="Koike H."/>
            <person name="Abe K."/>
            <person name="Asai K."/>
            <person name="Arita M."/>
            <person name="Fujita N."/>
            <person name="Fukuda K."/>
            <person name="Higa K."/>
            <person name="Horikawa H."/>
            <person name="Ishikawa T."/>
            <person name="Jinno K."/>
            <person name="Kato Y."/>
            <person name="Kirimura K."/>
            <person name="Mizutani O."/>
            <person name="Nakasone K."/>
            <person name="Sano M."/>
            <person name="Shiraishi Y."/>
            <person name="Tsukahara M."/>
            <person name="Gomi K."/>
        </authorList>
    </citation>
    <scope>NUCLEOTIDE SEQUENCE [LARGE SCALE GENOMIC DNA]</scope>
    <source>
        <strain evidence="9 10">RIB 2604</strain>
    </source>
</reference>
<protein>
    <submittedName>
        <fullName evidence="9">Cation diffusion facilitator</fullName>
    </submittedName>
</protein>
<feature type="transmembrane region" description="Helical" evidence="7">
    <location>
        <begin position="393"/>
        <end position="410"/>
    </location>
</feature>
<evidence type="ECO:0000256" key="1">
    <source>
        <dbReference type="ARBA" id="ARBA00004141"/>
    </source>
</evidence>
<proteinExistence type="predicted"/>
<feature type="transmembrane region" description="Helical" evidence="7">
    <location>
        <begin position="322"/>
        <end position="340"/>
    </location>
</feature>
<accession>A0A146FCD4</accession>
<name>A0A146FCD4_ASPKA</name>
<comment type="subcellular location">
    <subcellularLocation>
        <location evidence="1">Membrane</location>
        <topology evidence="1">Multi-pass membrane protein</topology>
    </subcellularLocation>
</comment>
<gene>
    <name evidence="9" type="ORF">RIB2604_01706950</name>
</gene>
<dbReference type="GO" id="GO:0098771">
    <property type="term" value="P:inorganic ion homeostasis"/>
    <property type="evidence" value="ECO:0007669"/>
    <property type="project" value="UniProtKB-ARBA"/>
</dbReference>
<dbReference type="EMBL" id="BCWF01000017">
    <property type="protein sequence ID" value="GAT23556.1"/>
    <property type="molecule type" value="Genomic_DNA"/>
</dbReference>
<dbReference type="GO" id="GO:0030003">
    <property type="term" value="P:intracellular monoatomic cation homeostasis"/>
    <property type="evidence" value="ECO:0007669"/>
    <property type="project" value="UniProtKB-ARBA"/>
</dbReference>
<evidence type="ECO:0000313" key="9">
    <source>
        <dbReference type="EMBL" id="GAT23556.1"/>
    </source>
</evidence>
<dbReference type="InterPro" id="IPR002524">
    <property type="entry name" value="Cation_efflux"/>
</dbReference>
<dbReference type="PANTHER" id="PTHR43840:SF4">
    <property type="entry name" value="CDF DIVALENT METAL CATION TRANSPORTER (EUROFUNG)"/>
    <property type="match status" value="1"/>
</dbReference>
<feature type="domain" description="Cation efflux protein transmembrane" evidence="8">
    <location>
        <begin position="255"/>
        <end position="442"/>
    </location>
</feature>
<feature type="transmembrane region" description="Helical" evidence="7">
    <location>
        <begin position="252"/>
        <end position="274"/>
    </location>
</feature>
<evidence type="ECO:0000313" key="10">
    <source>
        <dbReference type="Proteomes" id="UP000075230"/>
    </source>
</evidence>
<dbReference type="SUPFAM" id="SSF160240">
    <property type="entry name" value="Cation efflux protein cytoplasmic domain-like"/>
    <property type="match status" value="1"/>
</dbReference>
<dbReference type="FunFam" id="3.30.70.1350:FF:000004">
    <property type="entry name" value="Cation diffusion facilitator 10"/>
    <property type="match status" value="1"/>
</dbReference>
<keyword evidence="5 7" id="KW-0472">Membrane</keyword>
<evidence type="ECO:0000256" key="3">
    <source>
        <dbReference type="ARBA" id="ARBA00022692"/>
    </source>
</evidence>
<keyword evidence="3 7" id="KW-0812">Transmembrane</keyword>
<dbReference type="InterPro" id="IPR027469">
    <property type="entry name" value="Cation_efflux_TMD_sf"/>
</dbReference>
<dbReference type="GO" id="GO:0016020">
    <property type="term" value="C:membrane"/>
    <property type="evidence" value="ECO:0007669"/>
    <property type="project" value="UniProtKB-SubCell"/>
</dbReference>
<dbReference type="Proteomes" id="UP000075230">
    <property type="component" value="Unassembled WGS sequence"/>
</dbReference>
<dbReference type="GO" id="GO:0008324">
    <property type="term" value="F:monoatomic cation transmembrane transporter activity"/>
    <property type="evidence" value="ECO:0007669"/>
    <property type="project" value="InterPro"/>
</dbReference>
<evidence type="ECO:0000259" key="8">
    <source>
        <dbReference type="Pfam" id="PF01545"/>
    </source>
</evidence>
<dbReference type="SUPFAM" id="SSF161111">
    <property type="entry name" value="Cation efflux protein transmembrane domain-like"/>
    <property type="match status" value="1"/>
</dbReference>
<keyword evidence="2" id="KW-0813">Transport</keyword>
<feature type="region of interest" description="Disordered" evidence="6">
    <location>
        <begin position="1"/>
        <end position="26"/>
    </location>
</feature>